<dbReference type="GO" id="GO:0016787">
    <property type="term" value="F:hydrolase activity"/>
    <property type="evidence" value="ECO:0007669"/>
    <property type="project" value="UniProtKB-KW"/>
</dbReference>
<protein>
    <submittedName>
        <fullName evidence="3">Diadenosine tetraphosphate hydrolase</fullName>
    </submittedName>
</protein>
<dbReference type="InterPro" id="IPR011146">
    <property type="entry name" value="HIT-like"/>
</dbReference>
<feature type="domain" description="HIT" evidence="2">
    <location>
        <begin position="36"/>
        <end position="107"/>
    </location>
</feature>
<organism evidence="3 4">
    <name type="scientific">Bordetella genomosp. 10</name>
    <dbReference type="NCBI Taxonomy" id="1416804"/>
    <lineage>
        <taxon>Bacteria</taxon>
        <taxon>Pseudomonadati</taxon>
        <taxon>Pseudomonadota</taxon>
        <taxon>Betaproteobacteria</taxon>
        <taxon>Burkholderiales</taxon>
        <taxon>Alcaligenaceae</taxon>
        <taxon>Bordetella</taxon>
    </lineage>
</organism>
<sequence length="154" mass="18005">MTTLHPDCPLCQQAGGDVLWRGDHLRVVEVDDADYPGYTRVIWNSHISEMTSLSRHGRELLMQTVWTVEETQREIFHPDKVNLASLGNMVPHLHWHVIPRWRGDRHFPDAVWAAPRVAPGSETEEWQARMTRVRGLMQRYRNRLLEALDAMPRH</sequence>
<evidence type="ECO:0000313" key="4">
    <source>
        <dbReference type="Proteomes" id="UP000216020"/>
    </source>
</evidence>
<dbReference type="Pfam" id="PF01230">
    <property type="entry name" value="HIT"/>
    <property type="match status" value="1"/>
</dbReference>
<evidence type="ECO:0000256" key="1">
    <source>
        <dbReference type="PROSITE-ProRule" id="PRU00464"/>
    </source>
</evidence>
<dbReference type="EMBL" id="NEVM01000005">
    <property type="protein sequence ID" value="OZI31985.1"/>
    <property type="molecule type" value="Genomic_DNA"/>
</dbReference>
<dbReference type="Gene3D" id="3.30.428.10">
    <property type="entry name" value="HIT-like"/>
    <property type="match status" value="1"/>
</dbReference>
<dbReference type="Proteomes" id="UP000216020">
    <property type="component" value="Unassembled WGS sequence"/>
</dbReference>
<accession>A0A261S4A2</accession>
<dbReference type="PROSITE" id="PS51084">
    <property type="entry name" value="HIT_2"/>
    <property type="match status" value="1"/>
</dbReference>
<evidence type="ECO:0000259" key="2">
    <source>
        <dbReference type="PROSITE" id="PS51084"/>
    </source>
</evidence>
<dbReference type="SUPFAM" id="SSF54197">
    <property type="entry name" value="HIT-like"/>
    <property type="match status" value="1"/>
</dbReference>
<dbReference type="InterPro" id="IPR036265">
    <property type="entry name" value="HIT-like_sf"/>
</dbReference>
<dbReference type="InterPro" id="IPR026026">
    <property type="entry name" value="HIT_Hint"/>
</dbReference>
<feature type="short sequence motif" description="Histidine triad motif" evidence="1">
    <location>
        <begin position="92"/>
        <end position="96"/>
    </location>
</feature>
<name>A0A261S4A2_9BORD</name>
<gene>
    <name evidence="3" type="ORF">CAL29_29505</name>
</gene>
<proteinExistence type="predicted"/>
<dbReference type="RefSeq" id="WP_094856391.1">
    <property type="nucleotide sequence ID" value="NZ_NEVM01000005.1"/>
</dbReference>
<dbReference type="AlphaFoldDB" id="A0A261S4A2"/>
<keyword evidence="3" id="KW-0378">Hydrolase</keyword>
<evidence type="ECO:0000313" key="3">
    <source>
        <dbReference type="EMBL" id="OZI31985.1"/>
    </source>
</evidence>
<dbReference type="OrthoDB" id="9799145at2"/>
<keyword evidence="4" id="KW-1185">Reference proteome</keyword>
<dbReference type="PIRSF" id="PIRSF000714">
    <property type="entry name" value="HIT"/>
    <property type="match status" value="1"/>
</dbReference>
<comment type="caution">
    <text evidence="3">The sequence shown here is derived from an EMBL/GenBank/DDBJ whole genome shotgun (WGS) entry which is preliminary data.</text>
</comment>
<reference evidence="4" key="1">
    <citation type="submission" date="2017-05" db="EMBL/GenBank/DDBJ databases">
        <title>Complete and WGS of Bordetella genogroups.</title>
        <authorList>
            <person name="Spilker T."/>
            <person name="Lipuma J."/>
        </authorList>
    </citation>
    <scope>NUCLEOTIDE SEQUENCE [LARGE SCALE GENOMIC DNA]</scope>
    <source>
        <strain evidence="4">AU16122</strain>
    </source>
</reference>